<accession>A0A0E2BT49</accession>
<dbReference type="Proteomes" id="UP000006329">
    <property type="component" value="Unassembled WGS sequence"/>
</dbReference>
<dbReference type="CDD" id="cd08930">
    <property type="entry name" value="SDR_c8"/>
    <property type="match status" value="1"/>
</dbReference>
<proteinExistence type="inferred from homology"/>
<dbReference type="AlphaFoldDB" id="A0A0E2BT49"/>
<comment type="similarity">
    <text evidence="1">Belongs to the short-chain dehydrogenases/reductases (SDR) family.</text>
</comment>
<evidence type="ECO:0000256" key="1">
    <source>
        <dbReference type="ARBA" id="ARBA00006484"/>
    </source>
</evidence>
<dbReference type="SUPFAM" id="SSF51735">
    <property type="entry name" value="NAD(P)-binding Rossmann-fold domains"/>
    <property type="match status" value="1"/>
</dbReference>
<sequence length="255" mass="28402">MILKNFSDEFQDKLVLITGGNGQIGSELVESYLSVSARVICLDPEQPSVDYKSNRFEWIQTDITNRKEIKEIFLSLVNQNKIPDILINCAGVSVFTPFEDRTDEEFNEVVHVNLNGTFLLSQHTFRLWKEKGKKGVILNFGSIYGVSIADMRIYGDSGRNSPEVYAMTKAGVIHFTKYLARYAAPYGIRVNCISPGGIFANQSSDFIQNYTYKTPLGRMGNPSDLVGGVFFLTSSLSEYVTGQNLLIDGGFTIGD</sequence>
<organism evidence="2 3">
    <name type="scientific">Leptospira santarosai str. MOR084</name>
    <dbReference type="NCBI Taxonomy" id="1049984"/>
    <lineage>
        <taxon>Bacteria</taxon>
        <taxon>Pseudomonadati</taxon>
        <taxon>Spirochaetota</taxon>
        <taxon>Spirochaetia</taxon>
        <taxon>Leptospirales</taxon>
        <taxon>Leptospiraceae</taxon>
        <taxon>Leptospira</taxon>
    </lineage>
</organism>
<name>A0A0E2BT49_9LEPT</name>
<dbReference type="InterPro" id="IPR002347">
    <property type="entry name" value="SDR_fam"/>
</dbReference>
<reference evidence="2" key="1">
    <citation type="submission" date="2012-10" db="EMBL/GenBank/DDBJ databases">
        <authorList>
            <person name="Harkins D.M."/>
            <person name="Durkin A.S."/>
            <person name="Brinkac L.M."/>
            <person name="Haft D.H."/>
            <person name="Selengut J.D."/>
            <person name="Sanka R."/>
            <person name="DePew J."/>
            <person name="Purushe J."/>
            <person name="Matthias M.A."/>
            <person name="Vinetz J.M."/>
            <person name="Sutton G.G."/>
            <person name="Nierman W.C."/>
            <person name="Fouts D.E."/>
        </authorList>
    </citation>
    <scope>NUCLEOTIDE SEQUENCE [LARGE SCALE GENOMIC DNA]</scope>
    <source>
        <strain evidence="2">MOR084</strain>
    </source>
</reference>
<gene>
    <name evidence="2" type="ORF">LEP1GSC179_1571</name>
</gene>
<protein>
    <submittedName>
        <fullName evidence="2">KR domain protein</fullName>
    </submittedName>
</protein>
<evidence type="ECO:0000313" key="3">
    <source>
        <dbReference type="Proteomes" id="UP000006329"/>
    </source>
</evidence>
<dbReference type="InterPro" id="IPR036291">
    <property type="entry name" value="NAD(P)-bd_dom_sf"/>
</dbReference>
<comment type="caution">
    <text evidence="2">The sequence shown here is derived from an EMBL/GenBank/DDBJ whole genome shotgun (WGS) entry which is preliminary data.</text>
</comment>
<dbReference type="Pfam" id="PF13561">
    <property type="entry name" value="adh_short_C2"/>
    <property type="match status" value="1"/>
</dbReference>
<dbReference type="RefSeq" id="WP_004476518.1">
    <property type="nucleotide sequence ID" value="NZ_AHON02000027.1"/>
</dbReference>
<keyword evidence="3" id="KW-1185">Reference proteome</keyword>
<evidence type="ECO:0000313" key="2">
    <source>
        <dbReference type="EMBL" id="EKO34682.1"/>
    </source>
</evidence>
<dbReference type="GO" id="GO:0016616">
    <property type="term" value="F:oxidoreductase activity, acting on the CH-OH group of donors, NAD or NADP as acceptor"/>
    <property type="evidence" value="ECO:0007669"/>
    <property type="project" value="TreeGrafter"/>
</dbReference>
<dbReference type="Gene3D" id="3.40.50.720">
    <property type="entry name" value="NAD(P)-binding Rossmann-like Domain"/>
    <property type="match status" value="1"/>
</dbReference>
<dbReference type="PRINTS" id="PR00080">
    <property type="entry name" value="SDRFAMILY"/>
</dbReference>
<dbReference type="PRINTS" id="PR00081">
    <property type="entry name" value="GDHRDH"/>
</dbReference>
<dbReference type="PANTHER" id="PTHR42760">
    <property type="entry name" value="SHORT-CHAIN DEHYDROGENASES/REDUCTASES FAMILY MEMBER"/>
    <property type="match status" value="1"/>
</dbReference>
<dbReference type="EMBL" id="AHON02000027">
    <property type="protein sequence ID" value="EKO34682.1"/>
    <property type="molecule type" value="Genomic_DNA"/>
</dbReference>